<feature type="region of interest" description="Disordered" evidence="4">
    <location>
        <begin position="79"/>
        <end position="103"/>
    </location>
</feature>
<dbReference type="Pfam" id="PF00010">
    <property type="entry name" value="HLH"/>
    <property type="match status" value="1"/>
</dbReference>
<dbReference type="AlphaFoldDB" id="A0A915CWP1"/>
<dbReference type="GO" id="GO:0003677">
    <property type="term" value="F:DNA binding"/>
    <property type="evidence" value="ECO:0007669"/>
    <property type="project" value="UniProtKB-KW"/>
</dbReference>
<protein>
    <submittedName>
        <fullName evidence="7">BHLH domain-containing protein</fullName>
    </submittedName>
</protein>
<proteinExistence type="inferred from homology"/>
<dbReference type="GO" id="GO:0090575">
    <property type="term" value="C:RNA polymerase II transcription regulator complex"/>
    <property type="evidence" value="ECO:0007669"/>
    <property type="project" value="TreeGrafter"/>
</dbReference>
<dbReference type="SUPFAM" id="SSF47459">
    <property type="entry name" value="HLH, helix-loop-helix DNA-binding domain"/>
    <property type="match status" value="1"/>
</dbReference>
<evidence type="ECO:0000256" key="1">
    <source>
        <dbReference type="ARBA" id="ARBA00007628"/>
    </source>
</evidence>
<dbReference type="PROSITE" id="PS50888">
    <property type="entry name" value="BHLH"/>
    <property type="match status" value="1"/>
</dbReference>
<dbReference type="SMART" id="SM00353">
    <property type="entry name" value="HLH"/>
    <property type="match status" value="1"/>
</dbReference>
<evidence type="ECO:0000256" key="4">
    <source>
        <dbReference type="SAM" id="MobiDB-lite"/>
    </source>
</evidence>
<dbReference type="GO" id="GO:0046983">
    <property type="term" value="F:protein dimerization activity"/>
    <property type="evidence" value="ECO:0007669"/>
    <property type="project" value="InterPro"/>
</dbReference>
<dbReference type="WBParaSite" id="jg13036">
    <property type="protein sequence ID" value="jg13036"/>
    <property type="gene ID" value="jg13036"/>
</dbReference>
<keyword evidence="6" id="KW-1185">Reference proteome</keyword>
<dbReference type="Proteomes" id="UP000887574">
    <property type="component" value="Unplaced"/>
</dbReference>
<dbReference type="InterPro" id="IPR036638">
    <property type="entry name" value="HLH_DNA-bd_sf"/>
</dbReference>
<dbReference type="GO" id="GO:0003700">
    <property type="term" value="F:DNA-binding transcription factor activity"/>
    <property type="evidence" value="ECO:0007669"/>
    <property type="project" value="TreeGrafter"/>
</dbReference>
<keyword evidence="2" id="KW-0238">DNA-binding</keyword>
<dbReference type="GO" id="GO:0045944">
    <property type="term" value="P:positive regulation of transcription by RNA polymerase II"/>
    <property type="evidence" value="ECO:0007669"/>
    <property type="project" value="TreeGrafter"/>
</dbReference>
<keyword evidence="3" id="KW-0539">Nucleus</keyword>
<organism evidence="6 7">
    <name type="scientific">Ditylenchus dipsaci</name>
    <dbReference type="NCBI Taxonomy" id="166011"/>
    <lineage>
        <taxon>Eukaryota</taxon>
        <taxon>Metazoa</taxon>
        <taxon>Ecdysozoa</taxon>
        <taxon>Nematoda</taxon>
        <taxon>Chromadorea</taxon>
        <taxon>Rhabditida</taxon>
        <taxon>Tylenchina</taxon>
        <taxon>Tylenchomorpha</taxon>
        <taxon>Sphaerularioidea</taxon>
        <taxon>Anguinidae</taxon>
        <taxon>Anguininae</taxon>
        <taxon>Ditylenchus</taxon>
    </lineage>
</organism>
<dbReference type="PANTHER" id="PTHR10328">
    <property type="entry name" value="PROTEIN MAX MYC-ASSOCIATED FACTOR X"/>
    <property type="match status" value="1"/>
</dbReference>
<comment type="similarity">
    <text evidence="1">Belongs to the MAX family.</text>
</comment>
<dbReference type="PANTHER" id="PTHR10328:SF10">
    <property type="entry name" value="MAX-LIKE PROTEIN 1"/>
    <property type="match status" value="1"/>
</dbReference>
<feature type="domain" description="BHLH" evidence="5">
    <location>
        <begin position="5"/>
        <end position="56"/>
    </location>
</feature>
<sequence>MWKAPLLQEIVLWKRRRRDNIKDMYTSLKDEIPNFSNDRASRAQILKKTIDQIQESNAEVEELNKELKQIEETNRKMREKLQQKKAMKERDMDGNTASFSGGQ</sequence>
<accession>A0A915CWP1</accession>
<dbReference type="Gene3D" id="4.10.280.10">
    <property type="entry name" value="Helix-loop-helix DNA-binding domain"/>
    <property type="match status" value="1"/>
</dbReference>
<evidence type="ECO:0000259" key="5">
    <source>
        <dbReference type="PROSITE" id="PS50888"/>
    </source>
</evidence>
<name>A0A915CWP1_9BILA</name>
<evidence type="ECO:0000313" key="7">
    <source>
        <dbReference type="WBParaSite" id="jg13036"/>
    </source>
</evidence>
<feature type="compositionally biased region" description="Basic and acidic residues" evidence="4">
    <location>
        <begin position="79"/>
        <end position="93"/>
    </location>
</feature>
<evidence type="ECO:0000313" key="6">
    <source>
        <dbReference type="Proteomes" id="UP000887574"/>
    </source>
</evidence>
<dbReference type="InterPro" id="IPR011598">
    <property type="entry name" value="bHLH_dom"/>
</dbReference>
<reference evidence="7" key="1">
    <citation type="submission" date="2022-11" db="UniProtKB">
        <authorList>
            <consortium name="WormBaseParasite"/>
        </authorList>
    </citation>
    <scope>IDENTIFICATION</scope>
</reference>
<evidence type="ECO:0000256" key="3">
    <source>
        <dbReference type="ARBA" id="ARBA00023242"/>
    </source>
</evidence>
<evidence type="ECO:0000256" key="2">
    <source>
        <dbReference type="ARBA" id="ARBA00023125"/>
    </source>
</evidence>